<feature type="region of interest" description="Disordered" evidence="1">
    <location>
        <begin position="18"/>
        <end position="48"/>
    </location>
</feature>
<gene>
    <name evidence="2" type="ORF">IV203_002601</name>
    <name evidence="4" type="ORF">IV203_025108</name>
    <name evidence="3" type="ORF">IV203_025148</name>
</gene>
<sequence>MTTIAIISSTTASNSVVSPAMSSHSVEKPSRSSVPNLLQPSPRSHTLPSSCSSVLFQFEIPGAKSIKSPLDDDQVKVSGIGSEPLRREDIQVRLGDPILDCCDRVLNISAEEPLLSDFQKGLLLDNTLDILDDEHAANLEDGGIDDDLLSEGDLEDDCEMDCYADEEYVVDSKLFYSSTPLFVDSSSPFRPPETASPTSSWNRRGSTNYRRELLLDSGFDEMTTFLANFPLDQIEDDVLSEGDIEPCCDDDDDDDDSDDGDRSHHNSFPGSYQNIVITVSE</sequence>
<evidence type="ECO:0000313" key="4">
    <source>
        <dbReference type="EMBL" id="KAG7365667.1"/>
    </source>
</evidence>
<evidence type="ECO:0000313" key="3">
    <source>
        <dbReference type="EMBL" id="KAG7339555.1"/>
    </source>
</evidence>
<reference evidence="2" key="1">
    <citation type="journal article" date="2021" name="Sci. Rep.">
        <title>Diploid genomic architecture of Nitzschia inconspicua, an elite biomass production diatom.</title>
        <authorList>
            <person name="Oliver A."/>
            <person name="Podell S."/>
            <person name="Pinowska A."/>
            <person name="Traller J.C."/>
            <person name="Smith S.R."/>
            <person name="McClure R."/>
            <person name="Beliaev A."/>
            <person name="Bohutskyi P."/>
            <person name="Hill E.A."/>
            <person name="Rabines A."/>
            <person name="Zheng H."/>
            <person name="Allen L.Z."/>
            <person name="Kuo A."/>
            <person name="Grigoriev I.V."/>
            <person name="Allen A.E."/>
            <person name="Hazlebeck D."/>
            <person name="Allen E.E."/>
        </authorList>
    </citation>
    <scope>NUCLEOTIDE SEQUENCE</scope>
    <source>
        <strain evidence="2">Hildebrandi</strain>
    </source>
</reference>
<accession>A0A9K3K720</accession>
<reference evidence="2" key="2">
    <citation type="submission" date="2021-04" db="EMBL/GenBank/DDBJ databases">
        <authorList>
            <person name="Podell S."/>
        </authorList>
    </citation>
    <scope>NUCLEOTIDE SEQUENCE</scope>
    <source>
        <strain evidence="2">Hildebrandi</strain>
    </source>
</reference>
<dbReference type="Proteomes" id="UP000693970">
    <property type="component" value="Unassembled WGS sequence"/>
</dbReference>
<feature type="compositionally biased region" description="Polar residues" evidence="1">
    <location>
        <begin position="31"/>
        <end position="48"/>
    </location>
</feature>
<dbReference type="AlphaFoldDB" id="A0A9K3K720"/>
<evidence type="ECO:0000313" key="2">
    <source>
        <dbReference type="EMBL" id="KAG7338196.1"/>
    </source>
</evidence>
<proteinExistence type="predicted"/>
<organism evidence="2 5">
    <name type="scientific">Nitzschia inconspicua</name>
    <dbReference type="NCBI Taxonomy" id="303405"/>
    <lineage>
        <taxon>Eukaryota</taxon>
        <taxon>Sar</taxon>
        <taxon>Stramenopiles</taxon>
        <taxon>Ochrophyta</taxon>
        <taxon>Bacillariophyta</taxon>
        <taxon>Bacillariophyceae</taxon>
        <taxon>Bacillariophycidae</taxon>
        <taxon>Bacillariales</taxon>
        <taxon>Bacillariaceae</taxon>
        <taxon>Nitzschia</taxon>
    </lineage>
</organism>
<evidence type="ECO:0000256" key="1">
    <source>
        <dbReference type="SAM" id="MobiDB-lite"/>
    </source>
</evidence>
<protein>
    <submittedName>
        <fullName evidence="2">Uncharacterized protein</fullName>
    </submittedName>
</protein>
<evidence type="ECO:0000313" key="5">
    <source>
        <dbReference type="Proteomes" id="UP000693970"/>
    </source>
</evidence>
<dbReference type="EMBL" id="JAGRRH010000032">
    <property type="protein sequence ID" value="KAG7339555.1"/>
    <property type="molecule type" value="Genomic_DNA"/>
</dbReference>
<name>A0A9K3K720_9STRA</name>
<keyword evidence="5" id="KW-1185">Reference proteome</keyword>
<feature type="compositionally biased region" description="Acidic residues" evidence="1">
    <location>
        <begin position="241"/>
        <end position="259"/>
    </location>
</feature>
<feature type="compositionally biased region" description="Polar residues" evidence="1">
    <location>
        <begin position="266"/>
        <end position="281"/>
    </location>
</feature>
<dbReference type="EMBL" id="JAGRRH010000062">
    <property type="protein sequence ID" value="KAG7338196.1"/>
    <property type="molecule type" value="Genomic_DNA"/>
</dbReference>
<comment type="caution">
    <text evidence="2">The sequence shown here is derived from an EMBL/GenBank/DDBJ whole genome shotgun (WGS) entry which is preliminary data.</text>
</comment>
<feature type="region of interest" description="Disordered" evidence="1">
    <location>
        <begin position="241"/>
        <end position="281"/>
    </location>
</feature>
<dbReference type="EMBL" id="JAGRRH010000008">
    <property type="protein sequence ID" value="KAG7365667.1"/>
    <property type="molecule type" value="Genomic_DNA"/>
</dbReference>